<gene>
    <name evidence="2" type="ORF">CXP39_01620</name>
</gene>
<keyword evidence="1" id="KW-0472">Membrane</keyword>
<name>A0A2K9BUU7_9MOLU</name>
<reference evidence="2 3" key="1">
    <citation type="submission" date="2017-12" db="EMBL/GenBank/DDBJ databases">
        <title>Mesoplasma syrphidae YJS, Complete Genome.</title>
        <authorList>
            <person name="Knight T.F."/>
            <person name="Citino T."/>
            <person name="Rubinstein R."/>
            <person name="Neuschaefer Z."/>
        </authorList>
    </citation>
    <scope>NUCLEOTIDE SEQUENCE [LARGE SCALE GENOMIC DNA]</scope>
    <source>
        <strain evidence="2 3">YJS</strain>
    </source>
</reference>
<dbReference type="KEGG" id="msyr:CXP39_01620"/>
<dbReference type="RefSeq" id="WP_101305123.1">
    <property type="nucleotide sequence ID" value="NZ_CP025257.1"/>
</dbReference>
<feature type="transmembrane region" description="Helical" evidence="1">
    <location>
        <begin position="119"/>
        <end position="136"/>
    </location>
</feature>
<feature type="transmembrane region" description="Helical" evidence="1">
    <location>
        <begin position="61"/>
        <end position="84"/>
    </location>
</feature>
<proteinExistence type="predicted"/>
<evidence type="ECO:0000313" key="2">
    <source>
        <dbReference type="EMBL" id="AUF83490.1"/>
    </source>
</evidence>
<dbReference type="OrthoDB" id="391768at2"/>
<accession>A0A2K9BUU7</accession>
<evidence type="ECO:0008006" key="4">
    <source>
        <dbReference type="Google" id="ProtNLM"/>
    </source>
</evidence>
<dbReference type="Proteomes" id="UP000233419">
    <property type="component" value="Chromosome"/>
</dbReference>
<feature type="transmembrane region" description="Helical" evidence="1">
    <location>
        <begin position="33"/>
        <end position="54"/>
    </location>
</feature>
<evidence type="ECO:0000313" key="3">
    <source>
        <dbReference type="Proteomes" id="UP000233419"/>
    </source>
</evidence>
<protein>
    <recommendedName>
        <fullName evidence="4">ABC transporter permease</fullName>
    </recommendedName>
</protein>
<keyword evidence="3" id="KW-1185">Reference proteome</keyword>
<keyword evidence="1" id="KW-1133">Transmembrane helix</keyword>
<sequence length="143" mass="15889">MFALLIVVSGIVYLVVGYGLIGITNASLSYVDWTLWMLNLTLLSTVFAGIAWVFSCLFNKTGWSIVCGAGIPAMFFIFTTLSMIETLHIEFLKYFSVISLFDPTNIKGSQVTTWLFQDLGLFAMTIGLFVGGIYIFKNKDLPL</sequence>
<evidence type="ECO:0000256" key="1">
    <source>
        <dbReference type="SAM" id="Phobius"/>
    </source>
</evidence>
<keyword evidence="1" id="KW-0812">Transmembrane</keyword>
<organism evidence="2 3">
    <name type="scientific">Mesoplasma syrphidae</name>
    <dbReference type="NCBI Taxonomy" id="225999"/>
    <lineage>
        <taxon>Bacteria</taxon>
        <taxon>Bacillati</taxon>
        <taxon>Mycoplasmatota</taxon>
        <taxon>Mollicutes</taxon>
        <taxon>Entomoplasmatales</taxon>
        <taxon>Entomoplasmataceae</taxon>
        <taxon>Mesoplasma</taxon>
    </lineage>
</organism>
<dbReference type="EMBL" id="CP025257">
    <property type="protein sequence ID" value="AUF83490.1"/>
    <property type="molecule type" value="Genomic_DNA"/>
</dbReference>
<dbReference type="AlphaFoldDB" id="A0A2K9BUU7"/>